<gene>
    <name evidence="1" type="ORF">NZD89_00400</name>
</gene>
<evidence type="ECO:0000313" key="2">
    <source>
        <dbReference type="Proteomes" id="UP001164761"/>
    </source>
</evidence>
<proteinExistence type="predicted"/>
<organism evidence="1 2">
    <name type="scientific">Alicyclobacillus fastidiosus</name>
    <dbReference type="NCBI Taxonomy" id="392011"/>
    <lineage>
        <taxon>Bacteria</taxon>
        <taxon>Bacillati</taxon>
        <taxon>Bacillota</taxon>
        <taxon>Bacilli</taxon>
        <taxon>Bacillales</taxon>
        <taxon>Alicyclobacillaceae</taxon>
        <taxon>Alicyclobacillus</taxon>
    </lineage>
</organism>
<keyword evidence="2" id="KW-1185">Reference proteome</keyword>
<dbReference type="RefSeq" id="WP_268005916.1">
    <property type="nucleotide sequence ID" value="NZ_BSUT01000001.1"/>
</dbReference>
<evidence type="ECO:0000313" key="1">
    <source>
        <dbReference type="EMBL" id="WAH42021.1"/>
    </source>
</evidence>
<dbReference type="Proteomes" id="UP001164761">
    <property type="component" value="Chromosome"/>
</dbReference>
<accession>A0ABY6ZII3</accession>
<evidence type="ECO:0008006" key="3">
    <source>
        <dbReference type="Google" id="ProtNLM"/>
    </source>
</evidence>
<dbReference type="EMBL" id="CP104067">
    <property type="protein sequence ID" value="WAH42021.1"/>
    <property type="molecule type" value="Genomic_DNA"/>
</dbReference>
<protein>
    <recommendedName>
        <fullName evidence="3">Transposase IS66 C-terminal domain-containing protein</fullName>
    </recommendedName>
</protein>
<name>A0ABY6ZII3_9BACL</name>
<reference evidence="1" key="1">
    <citation type="submission" date="2022-08" db="EMBL/GenBank/DDBJ databases">
        <title>Alicyclobacillus fastidiosus DSM 17978, complete genome.</title>
        <authorList>
            <person name="Wang Q."/>
            <person name="Cai R."/>
            <person name="Wang Z."/>
        </authorList>
    </citation>
    <scope>NUCLEOTIDE SEQUENCE</scope>
    <source>
        <strain evidence="1">DSM 17978</strain>
    </source>
</reference>
<sequence length="57" mass="6203">MFVIKGAGSRKTGFRAISEVVSARGHGNRDLITLLLDKVMQSNDPKYLPLLSEVGTD</sequence>